<sequence length="312" mass="33089">MAAGSAMHQAGARLRRGRAGRAGRAWALAGWLSLLMALVPAAAASAPQLSGTRLLWAGPDASRPASIPGKDYRIEPIQARDAAGAVIGVPAFALDVYLGAPDLGWDSVKLAKLPVVPGTIPAAVRKRISLIYSTDRGWLAVPRGWRPRRVADGMDGTSALLYSASGGFDHGWLSLEVIPVCQVCVWDQTNGFIPAAYKLVGRADGFTQVDPPVRWLVPKPLSLRHPTPCVAELRYRMPGSGMSIRQTVQMIVPKVGYAPSSRSIHVAMPPGDGALARYLARQFLTLTPQPHSCMLGHGTATTASATARAAPR</sequence>
<evidence type="ECO:0000313" key="2">
    <source>
        <dbReference type="Proteomes" id="UP000307749"/>
    </source>
</evidence>
<dbReference type="AlphaFoldDB" id="A0A4S3KL63"/>
<reference evidence="1 2" key="1">
    <citation type="submission" date="2017-02" db="EMBL/GenBank/DDBJ databases">
        <title>Whole genome sequencing of Metallibacterium scheffleri DSM 24874 (T).</title>
        <authorList>
            <person name="Kumar S."/>
            <person name="Patil P."/>
            <person name="Patil P.B."/>
        </authorList>
    </citation>
    <scope>NUCLEOTIDE SEQUENCE [LARGE SCALE GENOMIC DNA]</scope>
    <source>
        <strain evidence="1 2">DSM 24874</strain>
    </source>
</reference>
<dbReference type="EMBL" id="MWQO01000042">
    <property type="protein sequence ID" value="THD09108.1"/>
    <property type="molecule type" value="Genomic_DNA"/>
</dbReference>
<dbReference type="STRING" id="993689.GCA_002077135_03353"/>
<accession>A0A4S3KL63</accession>
<dbReference type="OrthoDB" id="5689080at2"/>
<dbReference type="Proteomes" id="UP000307749">
    <property type="component" value="Unassembled WGS sequence"/>
</dbReference>
<proteinExistence type="predicted"/>
<dbReference type="RefSeq" id="WP_081129779.1">
    <property type="nucleotide sequence ID" value="NZ_LDOS01000002.1"/>
</dbReference>
<organism evidence="1 2">
    <name type="scientific">Metallibacterium scheffleri</name>
    <dbReference type="NCBI Taxonomy" id="993689"/>
    <lineage>
        <taxon>Bacteria</taxon>
        <taxon>Pseudomonadati</taxon>
        <taxon>Pseudomonadota</taxon>
        <taxon>Gammaproteobacteria</taxon>
        <taxon>Lysobacterales</taxon>
        <taxon>Rhodanobacteraceae</taxon>
        <taxon>Metallibacterium</taxon>
    </lineage>
</organism>
<gene>
    <name evidence="1" type="ORF">B1806_12050</name>
</gene>
<protein>
    <recommendedName>
        <fullName evidence="3">DUF4850 domain-containing protein</fullName>
    </recommendedName>
</protein>
<evidence type="ECO:0000313" key="1">
    <source>
        <dbReference type="EMBL" id="THD09108.1"/>
    </source>
</evidence>
<name>A0A4S3KL63_9GAMM</name>
<evidence type="ECO:0008006" key="3">
    <source>
        <dbReference type="Google" id="ProtNLM"/>
    </source>
</evidence>
<keyword evidence="2" id="KW-1185">Reference proteome</keyword>
<comment type="caution">
    <text evidence="1">The sequence shown here is derived from an EMBL/GenBank/DDBJ whole genome shotgun (WGS) entry which is preliminary data.</text>
</comment>